<dbReference type="GO" id="GO:0004581">
    <property type="term" value="F:dolichyl-phosphate beta-glucosyltransferase activity"/>
    <property type="evidence" value="ECO:0007669"/>
    <property type="project" value="UniProtKB-EC"/>
</dbReference>
<protein>
    <recommendedName>
        <fullName evidence="4">dolichyl-phosphate beta-glucosyltransferase</fullName>
        <ecNumber evidence="4">2.4.1.117</ecNumber>
    </recommendedName>
</protein>
<dbReference type="Proteomes" id="UP000030700">
    <property type="component" value="Unassembled WGS sequence"/>
</dbReference>
<accession>A0A081BQT8</accession>
<feature type="domain" description="Glycosyltransferase 2-like" evidence="13">
    <location>
        <begin position="8"/>
        <end position="165"/>
    </location>
</feature>
<evidence type="ECO:0000256" key="9">
    <source>
        <dbReference type="ARBA" id="ARBA00022968"/>
    </source>
</evidence>
<dbReference type="AlphaFoldDB" id="A0A081BQT8"/>
<dbReference type="Gene3D" id="3.90.550.10">
    <property type="entry name" value="Spore Coat Polysaccharide Biosynthesis Protein SpsA, Chain A"/>
    <property type="match status" value="1"/>
</dbReference>
<evidence type="ECO:0000313" key="14">
    <source>
        <dbReference type="EMBL" id="GAK53769.1"/>
    </source>
</evidence>
<proteinExistence type="inferred from homology"/>
<dbReference type="InterPro" id="IPR035518">
    <property type="entry name" value="DPG_synthase"/>
</dbReference>
<reference evidence="14 15" key="1">
    <citation type="journal article" date="2015" name="PeerJ">
        <title>First genomic representation of candidate bacterial phylum KSB3 points to enhanced environmental sensing as a trigger of wastewater bulking.</title>
        <authorList>
            <person name="Sekiguchi Y."/>
            <person name="Ohashi A."/>
            <person name="Parks D.H."/>
            <person name="Yamauchi T."/>
            <person name="Tyson G.W."/>
            <person name="Hugenholtz P."/>
        </authorList>
    </citation>
    <scope>NUCLEOTIDE SEQUENCE [LARGE SCALE GENOMIC DNA]</scope>
</reference>
<dbReference type="HOGENOM" id="CLU_033536_9_0_0"/>
<keyword evidence="7" id="KW-0812">Transmembrane</keyword>
<evidence type="ECO:0000256" key="7">
    <source>
        <dbReference type="ARBA" id="ARBA00022692"/>
    </source>
</evidence>
<dbReference type="GO" id="GO:0006487">
    <property type="term" value="P:protein N-linked glycosylation"/>
    <property type="evidence" value="ECO:0007669"/>
    <property type="project" value="TreeGrafter"/>
</dbReference>
<evidence type="ECO:0000313" key="15">
    <source>
        <dbReference type="Proteomes" id="UP000030700"/>
    </source>
</evidence>
<dbReference type="PANTHER" id="PTHR10859">
    <property type="entry name" value="GLYCOSYL TRANSFERASE"/>
    <property type="match status" value="1"/>
</dbReference>
<dbReference type="Pfam" id="PF00535">
    <property type="entry name" value="Glycos_transf_2"/>
    <property type="match status" value="1"/>
</dbReference>
<evidence type="ECO:0000256" key="8">
    <source>
        <dbReference type="ARBA" id="ARBA00022824"/>
    </source>
</evidence>
<evidence type="ECO:0000256" key="1">
    <source>
        <dbReference type="ARBA" id="ARBA00004389"/>
    </source>
</evidence>
<sequence length="243" mass="27628">MNAPITLSIIIPAYNEEQRLPDTLRQVYAYLRQQAYAYEVIVVDDGSSDATCQMVEAFFATVDGGILLRNEQNQGKGFSVRRGVLASVGEFVLFSDADLSTPIQEVEKLLAVLRDGCDIAIGSRGLRASDVRRHQPFYREYMGKIFNLFAKAFSLTPFADTQCGFKCFRGEAARFIFARQRIEHFSFDVEVLFIAARHRYVIREVPIQWVNNPNSRVNAVLDAAKMFADLCRIRLNAWMGKYD</sequence>
<evidence type="ECO:0000259" key="13">
    <source>
        <dbReference type="Pfam" id="PF00535"/>
    </source>
</evidence>
<comment type="subcellular location">
    <subcellularLocation>
        <location evidence="1">Endoplasmic reticulum membrane</location>
        <topology evidence="1">Single-pass membrane protein</topology>
    </subcellularLocation>
</comment>
<evidence type="ECO:0000256" key="2">
    <source>
        <dbReference type="ARBA" id="ARBA00004922"/>
    </source>
</evidence>
<organism evidence="14 15">
    <name type="scientific">Candidatus Moduliflexus flocculans</name>
    <dbReference type="NCBI Taxonomy" id="1499966"/>
    <lineage>
        <taxon>Bacteria</taxon>
        <taxon>Candidatus Moduliflexota</taxon>
        <taxon>Candidatus Moduliflexia</taxon>
        <taxon>Candidatus Moduliflexales</taxon>
        <taxon>Candidatus Moduliflexaceae</taxon>
    </lineage>
</organism>
<name>A0A081BQT8_9BACT</name>
<keyword evidence="10" id="KW-1133">Transmembrane helix</keyword>
<comment type="similarity">
    <text evidence="3">Belongs to the glycosyltransferase 2 family.</text>
</comment>
<dbReference type="PANTHER" id="PTHR10859:SF91">
    <property type="entry name" value="DOLICHYL-PHOSPHATE BETA-GLUCOSYLTRANSFERASE"/>
    <property type="match status" value="1"/>
</dbReference>
<dbReference type="STRING" id="1499966.U14_05043"/>
<dbReference type="SUPFAM" id="SSF53448">
    <property type="entry name" value="Nucleotide-diphospho-sugar transferases"/>
    <property type="match status" value="1"/>
</dbReference>
<keyword evidence="11" id="KW-0472">Membrane</keyword>
<dbReference type="InterPro" id="IPR001173">
    <property type="entry name" value="Glyco_trans_2-like"/>
</dbReference>
<comment type="catalytic activity">
    <reaction evidence="12">
        <text>a di-trans,poly-cis-dolichyl phosphate + UDP-alpha-D-glucose = a di-trans,poly-cis-dolichyl beta-D-glucosyl phosphate + UDP</text>
        <dbReference type="Rhea" id="RHEA:15401"/>
        <dbReference type="Rhea" id="RHEA-COMP:19498"/>
        <dbReference type="Rhea" id="RHEA-COMP:19502"/>
        <dbReference type="ChEBI" id="CHEBI:57525"/>
        <dbReference type="ChEBI" id="CHEBI:57683"/>
        <dbReference type="ChEBI" id="CHEBI:58223"/>
        <dbReference type="ChEBI" id="CHEBI:58885"/>
        <dbReference type="EC" id="2.4.1.117"/>
    </reaction>
    <physiologicalReaction direction="left-to-right" evidence="12">
        <dbReference type="Rhea" id="RHEA:15402"/>
    </physiologicalReaction>
</comment>
<keyword evidence="8" id="KW-0256">Endoplasmic reticulum</keyword>
<keyword evidence="15" id="KW-1185">Reference proteome</keyword>
<evidence type="ECO:0000256" key="10">
    <source>
        <dbReference type="ARBA" id="ARBA00022989"/>
    </source>
</evidence>
<evidence type="ECO:0000256" key="6">
    <source>
        <dbReference type="ARBA" id="ARBA00022679"/>
    </source>
</evidence>
<evidence type="ECO:0000256" key="3">
    <source>
        <dbReference type="ARBA" id="ARBA00006739"/>
    </source>
</evidence>
<evidence type="ECO:0000256" key="4">
    <source>
        <dbReference type="ARBA" id="ARBA00012583"/>
    </source>
</evidence>
<gene>
    <name evidence="14" type="ORF">U14_05043</name>
</gene>
<evidence type="ECO:0000256" key="5">
    <source>
        <dbReference type="ARBA" id="ARBA00022676"/>
    </source>
</evidence>
<dbReference type="InterPro" id="IPR029044">
    <property type="entry name" value="Nucleotide-diphossugar_trans"/>
</dbReference>
<keyword evidence="6 14" id="KW-0808">Transferase</keyword>
<evidence type="ECO:0000256" key="12">
    <source>
        <dbReference type="ARBA" id="ARBA00045097"/>
    </source>
</evidence>
<evidence type="ECO:0000256" key="11">
    <source>
        <dbReference type="ARBA" id="ARBA00023136"/>
    </source>
</evidence>
<dbReference type="CDD" id="cd04188">
    <property type="entry name" value="DPG_synthase"/>
    <property type="match status" value="1"/>
</dbReference>
<keyword evidence="5" id="KW-0328">Glycosyltransferase</keyword>
<keyword evidence="9" id="KW-0735">Signal-anchor</keyword>
<dbReference type="EMBL" id="DF820460">
    <property type="protein sequence ID" value="GAK53769.1"/>
    <property type="molecule type" value="Genomic_DNA"/>
</dbReference>
<dbReference type="EC" id="2.4.1.117" evidence="4"/>
<comment type="pathway">
    <text evidence="2">Protein modification; protein glycosylation.</text>
</comment>